<organism evidence="2 3">
    <name type="scientific">Salipiger thiooxidans</name>
    <dbReference type="NCBI Taxonomy" id="282683"/>
    <lineage>
        <taxon>Bacteria</taxon>
        <taxon>Pseudomonadati</taxon>
        <taxon>Pseudomonadota</taxon>
        <taxon>Alphaproteobacteria</taxon>
        <taxon>Rhodobacterales</taxon>
        <taxon>Roseobacteraceae</taxon>
        <taxon>Salipiger</taxon>
    </lineage>
</organism>
<keyword evidence="1" id="KW-0472">Membrane</keyword>
<gene>
    <name evidence="2" type="ORF">SAMN04488105_10129</name>
</gene>
<reference evidence="3" key="1">
    <citation type="submission" date="2016-10" db="EMBL/GenBank/DDBJ databases">
        <authorList>
            <person name="Varghese N."/>
            <person name="Submissions S."/>
        </authorList>
    </citation>
    <scope>NUCLEOTIDE SEQUENCE [LARGE SCALE GENOMIC DNA]</scope>
    <source>
        <strain evidence="3">DSM 10146</strain>
    </source>
</reference>
<dbReference type="EMBL" id="FNAV01000001">
    <property type="protein sequence ID" value="SDE11765.1"/>
    <property type="molecule type" value="Genomic_DNA"/>
</dbReference>
<dbReference type="Proteomes" id="UP000198994">
    <property type="component" value="Unassembled WGS sequence"/>
</dbReference>
<feature type="transmembrane region" description="Helical" evidence="1">
    <location>
        <begin position="12"/>
        <end position="29"/>
    </location>
</feature>
<proteinExistence type="predicted"/>
<evidence type="ECO:0000313" key="3">
    <source>
        <dbReference type="Proteomes" id="UP000198994"/>
    </source>
</evidence>
<dbReference type="OrthoDB" id="7875256at2"/>
<name>A0A1G7ACM4_9RHOB</name>
<keyword evidence="1" id="KW-0812">Transmembrane</keyword>
<evidence type="ECO:0008006" key="4">
    <source>
        <dbReference type="Google" id="ProtNLM"/>
    </source>
</evidence>
<dbReference type="RefSeq" id="WP_008886262.1">
    <property type="nucleotide sequence ID" value="NZ_FNAV01000001.1"/>
</dbReference>
<sequence length="67" mass="7546">MDDQTRQPAPDYTSSALFFIFINMLWIFGVIWVHWGLGAVAIAGVGVNHLITMLDDRIKRDATAPDR</sequence>
<protein>
    <recommendedName>
        <fullName evidence="4">Histidinol phosphate aminotransferase</fullName>
    </recommendedName>
</protein>
<evidence type="ECO:0000256" key="1">
    <source>
        <dbReference type="SAM" id="Phobius"/>
    </source>
</evidence>
<accession>A0A1G7ACM4</accession>
<dbReference type="AlphaFoldDB" id="A0A1G7ACM4"/>
<evidence type="ECO:0000313" key="2">
    <source>
        <dbReference type="EMBL" id="SDE11765.1"/>
    </source>
</evidence>
<keyword evidence="1" id="KW-1133">Transmembrane helix</keyword>
<keyword evidence="3" id="KW-1185">Reference proteome</keyword>